<accession>A0ACB9CJW1</accession>
<organism evidence="1 2">
    <name type="scientific">Arctium lappa</name>
    <name type="common">Greater burdock</name>
    <name type="synonym">Lappa major</name>
    <dbReference type="NCBI Taxonomy" id="4217"/>
    <lineage>
        <taxon>Eukaryota</taxon>
        <taxon>Viridiplantae</taxon>
        <taxon>Streptophyta</taxon>
        <taxon>Embryophyta</taxon>
        <taxon>Tracheophyta</taxon>
        <taxon>Spermatophyta</taxon>
        <taxon>Magnoliopsida</taxon>
        <taxon>eudicotyledons</taxon>
        <taxon>Gunneridae</taxon>
        <taxon>Pentapetalae</taxon>
        <taxon>asterids</taxon>
        <taxon>campanulids</taxon>
        <taxon>Asterales</taxon>
        <taxon>Asteraceae</taxon>
        <taxon>Carduoideae</taxon>
        <taxon>Cardueae</taxon>
        <taxon>Arctiinae</taxon>
        <taxon>Arctium</taxon>
    </lineage>
</organism>
<comment type="caution">
    <text evidence="1">The sequence shown here is derived from an EMBL/GenBank/DDBJ whole genome shotgun (WGS) entry which is preliminary data.</text>
</comment>
<protein>
    <submittedName>
        <fullName evidence="1">Uncharacterized protein</fullName>
    </submittedName>
</protein>
<reference evidence="2" key="1">
    <citation type="journal article" date="2022" name="Mol. Ecol. Resour.">
        <title>The genomes of chicory, endive, great burdock and yacon provide insights into Asteraceae palaeo-polyploidization history and plant inulin production.</title>
        <authorList>
            <person name="Fan W."/>
            <person name="Wang S."/>
            <person name="Wang H."/>
            <person name="Wang A."/>
            <person name="Jiang F."/>
            <person name="Liu H."/>
            <person name="Zhao H."/>
            <person name="Xu D."/>
            <person name="Zhang Y."/>
        </authorList>
    </citation>
    <scope>NUCLEOTIDE SEQUENCE [LARGE SCALE GENOMIC DNA]</scope>
    <source>
        <strain evidence="2">cv. Niubang</strain>
    </source>
</reference>
<proteinExistence type="predicted"/>
<keyword evidence="2" id="KW-1185">Reference proteome</keyword>
<dbReference type="EMBL" id="CM042050">
    <property type="protein sequence ID" value="KAI3734551.1"/>
    <property type="molecule type" value="Genomic_DNA"/>
</dbReference>
<reference evidence="1 2" key="2">
    <citation type="journal article" date="2022" name="Mol. Ecol. Resour.">
        <title>The genomes of chicory, endive, great burdock and yacon provide insights into Asteraceae paleo-polyploidization history and plant inulin production.</title>
        <authorList>
            <person name="Fan W."/>
            <person name="Wang S."/>
            <person name="Wang H."/>
            <person name="Wang A."/>
            <person name="Jiang F."/>
            <person name="Liu H."/>
            <person name="Zhao H."/>
            <person name="Xu D."/>
            <person name="Zhang Y."/>
        </authorList>
    </citation>
    <scope>NUCLEOTIDE SEQUENCE [LARGE SCALE GENOMIC DNA]</scope>
    <source>
        <strain evidence="2">cv. Niubang</strain>
    </source>
</reference>
<name>A0ACB9CJW1_ARCLA</name>
<dbReference type="Proteomes" id="UP001055879">
    <property type="component" value="Linkage Group LG04"/>
</dbReference>
<evidence type="ECO:0000313" key="2">
    <source>
        <dbReference type="Proteomes" id="UP001055879"/>
    </source>
</evidence>
<gene>
    <name evidence="1" type="ORF">L6452_14022</name>
</gene>
<sequence length="75" mass="8500">MNLILASQHLAPHLHPPSVALFLLHHPQLQVALIPIFLILYIYIVTHHHHILSLSLSNLAHAKNLVPFTSIIHLF</sequence>
<evidence type="ECO:0000313" key="1">
    <source>
        <dbReference type="EMBL" id="KAI3734551.1"/>
    </source>
</evidence>